<evidence type="ECO:0000313" key="2">
    <source>
        <dbReference type="EMBL" id="QHU11056.1"/>
    </source>
</evidence>
<feature type="transmembrane region" description="Helical" evidence="1">
    <location>
        <begin position="152"/>
        <end position="171"/>
    </location>
</feature>
<protein>
    <recommendedName>
        <fullName evidence="3">Phosphatidic acid phosphatase type 2/haloperoxidase domain-containing protein</fullName>
    </recommendedName>
</protein>
<reference evidence="2" key="1">
    <citation type="journal article" date="2020" name="Nature">
        <title>Giant virus diversity and host interactions through global metagenomics.</title>
        <authorList>
            <person name="Schulz F."/>
            <person name="Roux S."/>
            <person name="Paez-Espino D."/>
            <person name="Jungbluth S."/>
            <person name="Walsh D.A."/>
            <person name="Denef V.J."/>
            <person name="McMahon K.D."/>
            <person name="Konstantinidis K.T."/>
            <person name="Eloe-Fadrosh E.A."/>
            <person name="Kyrpides N.C."/>
            <person name="Woyke T."/>
        </authorList>
    </citation>
    <scope>NUCLEOTIDE SEQUENCE</scope>
    <source>
        <strain evidence="2">GVMAG-S-1101165-84</strain>
    </source>
</reference>
<name>A0A6C0K1S7_9ZZZZ</name>
<evidence type="ECO:0000256" key="1">
    <source>
        <dbReference type="SAM" id="Phobius"/>
    </source>
</evidence>
<feature type="transmembrane region" description="Helical" evidence="1">
    <location>
        <begin position="38"/>
        <end position="62"/>
    </location>
</feature>
<evidence type="ECO:0008006" key="3">
    <source>
        <dbReference type="Google" id="ProtNLM"/>
    </source>
</evidence>
<dbReference type="EMBL" id="MN740778">
    <property type="protein sequence ID" value="QHU11056.1"/>
    <property type="molecule type" value="Genomic_DNA"/>
</dbReference>
<sequence length="234" mass="25856">MATPTPSWQDNFTRDLGIYLGSVGNAVQEIARLFPDSVLFGSLVLYVITQHLPYGVFAVFLLESSVFYKLVNLVMDSVVGRPVLKQADLKERKNCRPGFLQPRLEPERIFMNEGIVSMPMFYMASTIAYLLGANFQYAQVLRTMGANWGSRVIFSAICATLLLILFYIRAIPCSTHLSLIGAILLGALAGIGFWYLNSALFGKESMNFAGLPYLTDKTENGQPLYTCVPNLSGA</sequence>
<keyword evidence="1" id="KW-1133">Transmembrane helix</keyword>
<proteinExistence type="predicted"/>
<keyword evidence="1" id="KW-0812">Transmembrane</keyword>
<accession>A0A6C0K1S7</accession>
<feature type="transmembrane region" description="Helical" evidence="1">
    <location>
        <begin position="109"/>
        <end position="131"/>
    </location>
</feature>
<feature type="transmembrane region" description="Helical" evidence="1">
    <location>
        <begin position="177"/>
        <end position="196"/>
    </location>
</feature>
<organism evidence="2">
    <name type="scientific">viral metagenome</name>
    <dbReference type="NCBI Taxonomy" id="1070528"/>
    <lineage>
        <taxon>unclassified sequences</taxon>
        <taxon>metagenomes</taxon>
        <taxon>organismal metagenomes</taxon>
    </lineage>
</organism>
<dbReference type="AlphaFoldDB" id="A0A6C0K1S7"/>
<keyword evidence="1" id="KW-0472">Membrane</keyword>